<accession>A0ABU3P4B5</accession>
<evidence type="ECO:0000256" key="1">
    <source>
        <dbReference type="SAM" id="Phobius"/>
    </source>
</evidence>
<feature type="transmembrane region" description="Helical" evidence="1">
    <location>
        <begin position="7"/>
        <end position="26"/>
    </location>
</feature>
<name>A0ABU3P4B5_9FIRM</name>
<organism evidence="2 3">
    <name type="scientific">Anaeroselena agilis</name>
    <dbReference type="NCBI Taxonomy" id="3063788"/>
    <lineage>
        <taxon>Bacteria</taxon>
        <taxon>Bacillati</taxon>
        <taxon>Bacillota</taxon>
        <taxon>Negativicutes</taxon>
        <taxon>Acetonemataceae</taxon>
        <taxon>Anaeroselena</taxon>
    </lineage>
</organism>
<evidence type="ECO:0008006" key="4">
    <source>
        <dbReference type="Google" id="ProtNLM"/>
    </source>
</evidence>
<reference evidence="2 3" key="1">
    <citation type="submission" date="2023-07" db="EMBL/GenBank/DDBJ databases">
        <title>The novel representative of Negativicutes class, Anaeroselena agilis gen. nov. sp. nov.</title>
        <authorList>
            <person name="Prokofeva M.I."/>
            <person name="Elcheninov A.G."/>
            <person name="Klyukina A."/>
            <person name="Kublanov I.V."/>
            <person name="Frolov E.N."/>
            <person name="Podosokorskaya O.A."/>
        </authorList>
    </citation>
    <scope>NUCLEOTIDE SEQUENCE [LARGE SCALE GENOMIC DNA]</scope>
    <source>
        <strain evidence="2 3">4137-cl</strain>
    </source>
</reference>
<keyword evidence="3" id="KW-1185">Reference proteome</keyword>
<evidence type="ECO:0000313" key="3">
    <source>
        <dbReference type="Proteomes" id="UP001254848"/>
    </source>
</evidence>
<dbReference type="Proteomes" id="UP001254848">
    <property type="component" value="Unassembled WGS sequence"/>
</dbReference>
<gene>
    <name evidence="2" type="ORF">Q4T40_19865</name>
</gene>
<keyword evidence="1" id="KW-0472">Membrane</keyword>
<evidence type="ECO:0000313" key="2">
    <source>
        <dbReference type="EMBL" id="MDT8903490.1"/>
    </source>
</evidence>
<keyword evidence="1" id="KW-0812">Transmembrane</keyword>
<dbReference type="EMBL" id="JAUOZS010000001">
    <property type="protein sequence ID" value="MDT8903490.1"/>
    <property type="molecule type" value="Genomic_DNA"/>
</dbReference>
<keyword evidence="1" id="KW-1133">Transmembrane helix</keyword>
<proteinExistence type="predicted"/>
<dbReference type="RefSeq" id="WP_413781946.1">
    <property type="nucleotide sequence ID" value="NZ_JAUOZS010000001.1"/>
</dbReference>
<protein>
    <recommendedName>
        <fullName evidence="4">ATP synthase F0 subunit 8</fullName>
    </recommendedName>
</protein>
<comment type="caution">
    <text evidence="2">The sequence shown here is derived from an EMBL/GenBank/DDBJ whole genome shotgun (WGS) entry which is preliminary data.</text>
</comment>
<sequence length="85" mass="9692">MWKLVVNAPNVCVGMITVVFLFIWLAAWTLNALKNTHFDLASLRDMYIWLMTQLNATHAINSVFNSPRGNMPRWDDQPAARSNGD</sequence>